<dbReference type="InterPro" id="IPR022208">
    <property type="entry name" value="DUF3737"/>
</dbReference>
<dbReference type="Gene3D" id="2.160.20.10">
    <property type="entry name" value="Single-stranded right-handed beta-helix, Pectin lyase-like"/>
    <property type="match status" value="1"/>
</dbReference>
<evidence type="ECO:0000313" key="3">
    <source>
        <dbReference type="Proteomes" id="UP000029108"/>
    </source>
</evidence>
<keyword evidence="3" id="KW-1185">Reference proteome</keyword>
<dbReference type="STRING" id="1437608.GCA_000771645_01575"/>
<proteinExistence type="predicted"/>
<dbReference type="RefSeq" id="WP_238548386.1">
    <property type="nucleotide sequence ID" value="NZ_JDUU01000003.1"/>
</dbReference>
<dbReference type="InterPro" id="IPR012334">
    <property type="entry name" value="Pectin_lyas_fold"/>
</dbReference>
<dbReference type="SUPFAM" id="SSF51126">
    <property type="entry name" value="Pectin lyase-like"/>
    <property type="match status" value="1"/>
</dbReference>
<comment type="caution">
    <text evidence="2">The sequence shown here is derived from an EMBL/GenBank/DDBJ whole genome shotgun (WGS) entry which is preliminary data.</text>
</comment>
<sequence>MNAFAEETHAEPSGMNGTTATTDTPGLPRTEAESGSLTQPTGHDADGMAEVRQRRLVGERAEFFAHDRRYVDCLFAEGESPLKHAHDVEVVSSSFQWKYPLWYANNVTVRDSTWFEMARAGVWYTHHLLVEDCTVEGPKNFRRASDVTLRNVDLTHAEETLWNCTGVTLENVVARGDYLAMNCEDVTATNLRLVGNYPFDGARNVTVRDSRLISKDAFWNCENVTIEHSYISGEYLGWNSRNVTLVDCTIESLQGLCYIDNLVMKNCRFVNTTLAFEYSTVDVDATGTIDSVINPTSGVIRADHIGELTLDADRIDPAKTTIITR</sequence>
<name>A0A087A4U7_9BIFI</name>
<dbReference type="Pfam" id="PF12541">
    <property type="entry name" value="DUF3737"/>
    <property type="match status" value="1"/>
</dbReference>
<dbReference type="eggNOG" id="COG5434">
    <property type="taxonomic scope" value="Bacteria"/>
</dbReference>
<protein>
    <submittedName>
        <fullName evidence="2">Hydrogenase</fullName>
    </submittedName>
</protein>
<reference evidence="2 3" key="1">
    <citation type="submission" date="2014-03" db="EMBL/GenBank/DDBJ databases">
        <title>Genomics of Bifidobacteria.</title>
        <authorList>
            <person name="Ventura M."/>
            <person name="Milani C."/>
            <person name="Lugli G.A."/>
        </authorList>
    </citation>
    <scope>NUCLEOTIDE SEQUENCE [LARGE SCALE GENOMIC DNA]</scope>
    <source>
        <strain evidence="2 3">DSM 23969</strain>
    </source>
</reference>
<dbReference type="EMBL" id="JGYN01000002">
    <property type="protein sequence ID" value="KFI53797.1"/>
    <property type="molecule type" value="Genomic_DNA"/>
</dbReference>
<feature type="region of interest" description="Disordered" evidence="1">
    <location>
        <begin position="1"/>
        <end position="48"/>
    </location>
</feature>
<accession>A0A087A4U7</accession>
<organism evidence="2 3">
    <name type="scientific">Bifidobacterium biavatii DSM 23969</name>
    <dbReference type="NCBI Taxonomy" id="1437608"/>
    <lineage>
        <taxon>Bacteria</taxon>
        <taxon>Bacillati</taxon>
        <taxon>Actinomycetota</taxon>
        <taxon>Actinomycetes</taxon>
        <taxon>Bifidobacteriales</taxon>
        <taxon>Bifidobacteriaceae</taxon>
        <taxon>Bifidobacterium</taxon>
    </lineage>
</organism>
<dbReference type="AlphaFoldDB" id="A0A087A4U7"/>
<gene>
    <name evidence="2" type="ORF">BBIA_1394</name>
</gene>
<feature type="compositionally biased region" description="Polar residues" evidence="1">
    <location>
        <begin position="15"/>
        <end position="24"/>
    </location>
</feature>
<feature type="compositionally biased region" description="Basic and acidic residues" evidence="1">
    <location>
        <begin position="1"/>
        <end position="10"/>
    </location>
</feature>
<dbReference type="Proteomes" id="UP000029108">
    <property type="component" value="Unassembled WGS sequence"/>
</dbReference>
<evidence type="ECO:0000256" key="1">
    <source>
        <dbReference type="SAM" id="MobiDB-lite"/>
    </source>
</evidence>
<dbReference type="InterPro" id="IPR011050">
    <property type="entry name" value="Pectin_lyase_fold/virulence"/>
</dbReference>
<evidence type="ECO:0000313" key="2">
    <source>
        <dbReference type="EMBL" id="KFI53797.1"/>
    </source>
</evidence>